<dbReference type="EMBL" id="FOYZ01000017">
    <property type="protein sequence ID" value="SFS04101.1"/>
    <property type="molecule type" value="Genomic_DNA"/>
</dbReference>
<evidence type="ECO:0000313" key="2">
    <source>
        <dbReference type="Proteomes" id="UP000199659"/>
    </source>
</evidence>
<organism evidence="1 2">
    <name type="scientific">Anaeromicropila populeti</name>
    <dbReference type="NCBI Taxonomy" id="37658"/>
    <lineage>
        <taxon>Bacteria</taxon>
        <taxon>Bacillati</taxon>
        <taxon>Bacillota</taxon>
        <taxon>Clostridia</taxon>
        <taxon>Lachnospirales</taxon>
        <taxon>Lachnospiraceae</taxon>
        <taxon>Anaeromicropila</taxon>
    </lineage>
</organism>
<gene>
    <name evidence="1" type="ORF">SAMN05661086_03374</name>
</gene>
<keyword evidence="2" id="KW-1185">Reference proteome</keyword>
<accession>A0A1I6LL40</accession>
<dbReference type="AlphaFoldDB" id="A0A1I6LL40"/>
<name>A0A1I6LL40_9FIRM</name>
<reference evidence="1 2" key="1">
    <citation type="submission" date="2016-10" db="EMBL/GenBank/DDBJ databases">
        <authorList>
            <person name="de Groot N.N."/>
        </authorList>
    </citation>
    <scope>NUCLEOTIDE SEQUENCE [LARGE SCALE GENOMIC DNA]</scope>
    <source>
        <strain evidence="1 2">743A</strain>
    </source>
</reference>
<proteinExistence type="predicted"/>
<sequence length="70" mass="8380">MAIFIIQHHNDKLEFLTRHESHKDLFEGTITLDGDCATVTFYGDDWCNFDNTNTYQYHKTSDIPYDHYFE</sequence>
<dbReference type="STRING" id="37658.SAMN05661086_03374"/>
<evidence type="ECO:0000313" key="1">
    <source>
        <dbReference type="EMBL" id="SFS04101.1"/>
    </source>
</evidence>
<dbReference type="Proteomes" id="UP000199659">
    <property type="component" value="Unassembled WGS sequence"/>
</dbReference>
<protein>
    <submittedName>
        <fullName evidence="1">Uncharacterized protein</fullName>
    </submittedName>
</protein>